<reference evidence="2" key="1">
    <citation type="journal article" date="2022" name="bioRxiv">
        <title>Sequencing and chromosome-scale assembly of the giantPleurodeles waltlgenome.</title>
        <authorList>
            <person name="Brown T."/>
            <person name="Elewa A."/>
            <person name="Iarovenko S."/>
            <person name="Subramanian E."/>
            <person name="Araus A.J."/>
            <person name="Petzold A."/>
            <person name="Susuki M."/>
            <person name="Suzuki K.-i.T."/>
            <person name="Hayashi T."/>
            <person name="Toyoda A."/>
            <person name="Oliveira C."/>
            <person name="Osipova E."/>
            <person name="Leigh N.D."/>
            <person name="Simon A."/>
            <person name="Yun M.H."/>
        </authorList>
    </citation>
    <scope>NUCLEOTIDE SEQUENCE</scope>
    <source>
        <strain evidence="2">20211129_DDA</strain>
        <tissue evidence="2">Liver</tissue>
    </source>
</reference>
<name>A0AAV7TMS4_PLEWA</name>
<sequence length="209" mass="23240">MNSPGVSCYRKVFKRCRDIRSVFDDLLERRCFAVERRKHLNLEPTSAPQLHNIRFQRGSTIRLARSFSREPQVSAPRKVLAHSHAAQVSPLAAARRSGSKEPAGKCKPSSSHCISQLQRLSFHSIPFQRGLTTRLATPFACKPKVSAPRKAPHALATPANALHDPYSASLVGHLWGASAVCPVSQRRQTGYVYGPEAEPEFKRQPWPPS</sequence>
<dbReference type="Proteomes" id="UP001066276">
    <property type="component" value="Chromosome 3_2"/>
</dbReference>
<feature type="region of interest" description="Disordered" evidence="1">
    <location>
        <begin position="78"/>
        <end position="109"/>
    </location>
</feature>
<proteinExistence type="predicted"/>
<evidence type="ECO:0000256" key="1">
    <source>
        <dbReference type="SAM" id="MobiDB-lite"/>
    </source>
</evidence>
<protein>
    <submittedName>
        <fullName evidence="2">Uncharacterized protein</fullName>
    </submittedName>
</protein>
<keyword evidence="3" id="KW-1185">Reference proteome</keyword>
<organism evidence="2 3">
    <name type="scientific">Pleurodeles waltl</name>
    <name type="common">Iberian ribbed newt</name>
    <dbReference type="NCBI Taxonomy" id="8319"/>
    <lineage>
        <taxon>Eukaryota</taxon>
        <taxon>Metazoa</taxon>
        <taxon>Chordata</taxon>
        <taxon>Craniata</taxon>
        <taxon>Vertebrata</taxon>
        <taxon>Euteleostomi</taxon>
        <taxon>Amphibia</taxon>
        <taxon>Batrachia</taxon>
        <taxon>Caudata</taxon>
        <taxon>Salamandroidea</taxon>
        <taxon>Salamandridae</taxon>
        <taxon>Pleurodelinae</taxon>
        <taxon>Pleurodeles</taxon>
    </lineage>
</organism>
<evidence type="ECO:0000313" key="3">
    <source>
        <dbReference type="Proteomes" id="UP001066276"/>
    </source>
</evidence>
<evidence type="ECO:0000313" key="2">
    <source>
        <dbReference type="EMBL" id="KAJ1177725.1"/>
    </source>
</evidence>
<dbReference type="AlphaFoldDB" id="A0AAV7TMS4"/>
<gene>
    <name evidence="2" type="ORF">NDU88_002977</name>
</gene>
<comment type="caution">
    <text evidence="2">The sequence shown here is derived from an EMBL/GenBank/DDBJ whole genome shotgun (WGS) entry which is preliminary data.</text>
</comment>
<dbReference type="EMBL" id="JANPWB010000006">
    <property type="protein sequence ID" value="KAJ1177725.1"/>
    <property type="molecule type" value="Genomic_DNA"/>
</dbReference>
<accession>A0AAV7TMS4</accession>